<evidence type="ECO:0000256" key="5">
    <source>
        <dbReference type="ARBA" id="ARBA00022676"/>
    </source>
</evidence>
<evidence type="ECO:0000256" key="4">
    <source>
        <dbReference type="ARBA" id="ARBA00015841"/>
    </source>
</evidence>
<evidence type="ECO:0000256" key="9">
    <source>
        <dbReference type="ARBA" id="ARBA00022989"/>
    </source>
</evidence>
<evidence type="ECO:0000256" key="2">
    <source>
        <dbReference type="ARBA" id="ARBA00004922"/>
    </source>
</evidence>
<evidence type="ECO:0000256" key="6">
    <source>
        <dbReference type="ARBA" id="ARBA00022679"/>
    </source>
</evidence>
<evidence type="ECO:0000256" key="8">
    <source>
        <dbReference type="ARBA" id="ARBA00022824"/>
    </source>
</evidence>
<dbReference type="EC" id="2.4.1.142" evidence="3"/>
<evidence type="ECO:0000256" key="7">
    <source>
        <dbReference type="ARBA" id="ARBA00022692"/>
    </source>
</evidence>
<evidence type="ECO:0000313" key="15">
    <source>
        <dbReference type="Proteomes" id="UP001375240"/>
    </source>
</evidence>
<keyword evidence="7 12" id="KW-0812">Transmembrane</keyword>
<dbReference type="Proteomes" id="UP001375240">
    <property type="component" value="Unassembled WGS sequence"/>
</dbReference>
<evidence type="ECO:0000313" key="14">
    <source>
        <dbReference type="EMBL" id="KAK6354628.1"/>
    </source>
</evidence>
<comment type="function">
    <text evidence="11">Participates in the formation of the lipid-linked precursor oligosaccharide for N-glycosylation. Involved in assembling the dolichol-pyrophosphate-GlcNAc(2)-Man(5) intermediate on the cytoplasmic surface of the ER.</text>
</comment>
<evidence type="ECO:0000256" key="10">
    <source>
        <dbReference type="ARBA" id="ARBA00023136"/>
    </source>
</evidence>
<keyword evidence="15" id="KW-1185">Reference proteome</keyword>
<feature type="domain" description="Glycosyltransferase subfamily 4-like N-terminal" evidence="13">
    <location>
        <begin position="61"/>
        <end position="213"/>
    </location>
</feature>
<name>A0AAV9V7U1_9PEZI</name>
<dbReference type="GO" id="GO:0005789">
    <property type="term" value="C:endoplasmic reticulum membrane"/>
    <property type="evidence" value="ECO:0007669"/>
    <property type="project" value="UniProtKB-SubCell"/>
</dbReference>
<evidence type="ECO:0000256" key="3">
    <source>
        <dbReference type="ARBA" id="ARBA00012611"/>
    </source>
</evidence>
<evidence type="ECO:0000256" key="1">
    <source>
        <dbReference type="ARBA" id="ARBA00004389"/>
    </source>
</evidence>
<evidence type="ECO:0000259" key="13">
    <source>
        <dbReference type="Pfam" id="PF13579"/>
    </source>
</evidence>
<dbReference type="Gene3D" id="3.40.50.2000">
    <property type="entry name" value="Glycogen Phosphorylase B"/>
    <property type="match status" value="1"/>
</dbReference>
<dbReference type="PANTHER" id="PTHR13036:SF0">
    <property type="entry name" value="CHITOBIOSYLDIPHOSPHODOLICHOL BETA-MANNOSYLTRANSFERASE"/>
    <property type="match status" value="1"/>
</dbReference>
<dbReference type="Pfam" id="PF13692">
    <property type="entry name" value="Glyco_trans_1_4"/>
    <property type="match status" value="1"/>
</dbReference>
<comment type="caution">
    <text evidence="14">The sequence shown here is derived from an EMBL/GenBank/DDBJ whole genome shotgun (WGS) entry which is preliminary data.</text>
</comment>
<organism evidence="14 15">
    <name type="scientific">Orbilia brochopaga</name>
    <dbReference type="NCBI Taxonomy" id="3140254"/>
    <lineage>
        <taxon>Eukaryota</taxon>
        <taxon>Fungi</taxon>
        <taxon>Dikarya</taxon>
        <taxon>Ascomycota</taxon>
        <taxon>Pezizomycotina</taxon>
        <taxon>Orbiliomycetes</taxon>
        <taxon>Orbiliales</taxon>
        <taxon>Orbiliaceae</taxon>
        <taxon>Orbilia</taxon>
    </lineage>
</organism>
<sequence length="459" mass="50169">MGLLDTLLPLVTLLSIIATTAILCLLPSRYPADDKGRKGRVAVLVLGDIGRSPRMQYHAISLANNGWGVDLIGYDESSPRPEILSSAAIRIIPLPPPPPFLATSSSKALFPLIAPFKVLFQLSALFYLLLYIIRPPSYILVQNPPSIPTLVVARIVALLRNSRLVVDWHNFGYSILGLKLGEGHPLVRASQWYERTFGKGAYANFTVTHKMRTVLKSDFGITTPIYTLHDRPPAHFQPFSGLQRDQFLSTHPLTADNFPSQATKLLISSTSWTPDEDFRILLSALQHYAAAAASSPSTNRLPNILAIITGKGPQLPSYIPLISALNSESTHVTIRTAFLPAEEYPQLLACADLGVCLHTSSSGVDLPMKVVDMFGVGVPVAAVRFEAIGELVRDGGNGVVFDARGGSGEELGEILIRLFGDSNELEVLKEGAMREVERRWEGEWDSVARRVFEGKAKVQ</sequence>
<evidence type="ECO:0000256" key="11">
    <source>
        <dbReference type="ARBA" id="ARBA00024899"/>
    </source>
</evidence>
<gene>
    <name evidence="14" type="primary">ALG1</name>
    <name evidence="14" type="ORF">TWF696_003768</name>
</gene>
<dbReference type="PANTHER" id="PTHR13036">
    <property type="entry name" value="BETA1,4 MANNOSYLTRANSFERASE"/>
    <property type="match status" value="1"/>
</dbReference>
<keyword evidence="8" id="KW-0256">Endoplasmic reticulum</keyword>
<accession>A0AAV9V7U1</accession>
<keyword evidence="9 12" id="KW-1133">Transmembrane helix</keyword>
<proteinExistence type="predicted"/>
<dbReference type="EMBL" id="JAVHNQ010000002">
    <property type="protein sequence ID" value="KAK6354628.1"/>
    <property type="molecule type" value="Genomic_DNA"/>
</dbReference>
<reference evidence="14 15" key="1">
    <citation type="submission" date="2019-10" db="EMBL/GenBank/DDBJ databases">
        <authorList>
            <person name="Palmer J.M."/>
        </authorList>
    </citation>
    <scope>NUCLEOTIDE SEQUENCE [LARGE SCALE GENOMIC DNA]</scope>
    <source>
        <strain evidence="14 15">TWF696</strain>
    </source>
</reference>
<keyword evidence="5 14" id="KW-0328">Glycosyltransferase</keyword>
<comment type="pathway">
    <text evidence="2">Protein modification; protein glycosylation.</text>
</comment>
<keyword evidence="6" id="KW-0808">Transferase</keyword>
<comment type="subcellular location">
    <subcellularLocation>
        <location evidence="1">Endoplasmic reticulum membrane</location>
        <topology evidence="1">Single-pass membrane protein</topology>
    </subcellularLocation>
</comment>
<dbReference type="InterPro" id="IPR028098">
    <property type="entry name" value="Glyco_trans_4-like_N"/>
</dbReference>
<dbReference type="Pfam" id="PF13579">
    <property type="entry name" value="Glyco_trans_4_4"/>
    <property type="match status" value="1"/>
</dbReference>
<keyword evidence="10 12" id="KW-0472">Membrane</keyword>
<feature type="transmembrane region" description="Helical" evidence="12">
    <location>
        <begin position="109"/>
        <end position="133"/>
    </location>
</feature>
<dbReference type="InterPro" id="IPR026051">
    <property type="entry name" value="ALG1-like"/>
</dbReference>
<feature type="transmembrane region" description="Helical" evidence="12">
    <location>
        <begin position="6"/>
        <end position="28"/>
    </location>
</feature>
<dbReference type="AlphaFoldDB" id="A0AAV9V7U1"/>
<protein>
    <recommendedName>
        <fullName evidence="4">Chitobiosyldiphosphodolichol beta-mannosyltransferase</fullName>
        <ecNumber evidence="3">2.4.1.142</ecNumber>
    </recommendedName>
</protein>
<dbReference type="SUPFAM" id="SSF53756">
    <property type="entry name" value="UDP-Glycosyltransferase/glycogen phosphorylase"/>
    <property type="match status" value="1"/>
</dbReference>
<dbReference type="GO" id="GO:0004578">
    <property type="term" value="F:chitobiosyldiphosphodolichol beta-mannosyltransferase activity"/>
    <property type="evidence" value="ECO:0007669"/>
    <property type="project" value="UniProtKB-EC"/>
</dbReference>
<evidence type="ECO:0000256" key="12">
    <source>
        <dbReference type="SAM" id="Phobius"/>
    </source>
</evidence>